<evidence type="ECO:0000313" key="2">
    <source>
        <dbReference type="EMBL" id="MDQ0366012.1"/>
    </source>
</evidence>
<comment type="caution">
    <text evidence="2">The sequence shown here is derived from an EMBL/GenBank/DDBJ whole genome shotgun (WGS) entry which is preliminary data.</text>
</comment>
<feature type="region of interest" description="Disordered" evidence="1">
    <location>
        <begin position="182"/>
        <end position="246"/>
    </location>
</feature>
<organism evidence="2 3">
    <name type="scientific">Catenuloplanes indicus</name>
    <dbReference type="NCBI Taxonomy" id="137267"/>
    <lineage>
        <taxon>Bacteria</taxon>
        <taxon>Bacillati</taxon>
        <taxon>Actinomycetota</taxon>
        <taxon>Actinomycetes</taxon>
        <taxon>Micromonosporales</taxon>
        <taxon>Micromonosporaceae</taxon>
        <taxon>Catenuloplanes</taxon>
    </lineage>
</organism>
<protein>
    <submittedName>
        <fullName evidence="2">Uncharacterized protein</fullName>
    </submittedName>
</protein>
<keyword evidence="3" id="KW-1185">Reference proteome</keyword>
<feature type="compositionally biased region" description="Basic and acidic residues" evidence="1">
    <location>
        <begin position="182"/>
        <end position="199"/>
    </location>
</feature>
<dbReference type="RefSeq" id="WP_307239023.1">
    <property type="nucleotide sequence ID" value="NZ_JAUSUZ010000001.1"/>
</dbReference>
<evidence type="ECO:0000256" key="1">
    <source>
        <dbReference type="SAM" id="MobiDB-lite"/>
    </source>
</evidence>
<feature type="compositionally biased region" description="Pro residues" evidence="1">
    <location>
        <begin position="231"/>
        <end position="246"/>
    </location>
</feature>
<evidence type="ECO:0000313" key="3">
    <source>
        <dbReference type="Proteomes" id="UP001240236"/>
    </source>
</evidence>
<dbReference type="AlphaFoldDB" id="A0AAE3VYL8"/>
<feature type="compositionally biased region" description="Low complexity" evidence="1">
    <location>
        <begin position="113"/>
        <end position="132"/>
    </location>
</feature>
<proteinExistence type="predicted"/>
<feature type="region of interest" description="Disordered" evidence="1">
    <location>
        <begin position="93"/>
        <end position="165"/>
    </location>
</feature>
<accession>A0AAE3VYL8</accession>
<sequence>MSGEKMDLTARSQLDALLAAASAPAPTDRELPGEAAALAAFRAARGAPPAPHGRRSVPRDVLTRVLTAKIATFGLVAVAGVGSVALATVAAPAPNGETRPAAPAPARTQSMRALPSATSAGTPATAPAAPLAVPSPPAGRQWPDRDAPGPAQLCRELGGMDDRQRGRALRDARYRDLVRDAGGSDRVGRFCDDRRRDRWQPPAGPSGHDDYSGSPGSRDSEENGYPGGRPSTPPSVSPAPKPPPRG</sequence>
<gene>
    <name evidence="2" type="ORF">J2S42_002681</name>
</gene>
<dbReference type="EMBL" id="JAUSUZ010000001">
    <property type="protein sequence ID" value="MDQ0366012.1"/>
    <property type="molecule type" value="Genomic_DNA"/>
</dbReference>
<reference evidence="2 3" key="1">
    <citation type="submission" date="2023-07" db="EMBL/GenBank/DDBJ databases">
        <title>Sequencing the genomes of 1000 actinobacteria strains.</title>
        <authorList>
            <person name="Klenk H.-P."/>
        </authorList>
    </citation>
    <scope>NUCLEOTIDE SEQUENCE [LARGE SCALE GENOMIC DNA]</scope>
    <source>
        <strain evidence="2 3">DSM 44709</strain>
    </source>
</reference>
<dbReference type="Proteomes" id="UP001240236">
    <property type="component" value="Unassembled WGS sequence"/>
</dbReference>
<name>A0AAE3VYL8_9ACTN</name>